<dbReference type="Proteomes" id="UP000663862">
    <property type="component" value="Unassembled WGS sequence"/>
</dbReference>
<dbReference type="EMBL" id="CAJNYV010001072">
    <property type="protein sequence ID" value="CAF3400590.1"/>
    <property type="molecule type" value="Genomic_DNA"/>
</dbReference>
<name>A0A818PSB1_9BILA</name>
<feature type="compositionally biased region" description="Pro residues" evidence="1">
    <location>
        <begin position="68"/>
        <end position="83"/>
    </location>
</feature>
<evidence type="ECO:0000313" key="6">
    <source>
        <dbReference type="EMBL" id="CAF4478812.1"/>
    </source>
</evidence>
<feature type="compositionally biased region" description="Polar residues" evidence="1">
    <location>
        <begin position="522"/>
        <end position="531"/>
    </location>
</feature>
<evidence type="ECO:0000313" key="3">
    <source>
        <dbReference type="EMBL" id="CAF3400590.1"/>
    </source>
</evidence>
<comment type="caution">
    <text evidence="4">The sequence shown here is derived from an EMBL/GenBank/DDBJ whole genome shotgun (WGS) entry which is preliminary data.</text>
</comment>
<feature type="compositionally biased region" description="Basic residues" evidence="1">
    <location>
        <begin position="109"/>
        <end position="121"/>
    </location>
</feature>
<dbReference type="EMBL" id="CAJOBR010002087">
    <property type="protein sequence ID" value="CAF4655971.1"/>
    <property type="molecule type" value="Genomic_DNA"/>
</dbReference>
<feature type="compositionally biased region" description="Low complexity" evidence="1">
    <location>
        <begin position="325"/>
        <end position="335"/>
    </location>
</feature>
<dbReference type="OrthoDB" id="10061909at2759"/>
<dbReference type="EMBL" id="CAJNYT010004056">
    <property type="protein sequence ID" value="CAF3628465.1"/>
    <property type="molecule type" value="Genomic_DNA"/>
</dbReference>
<feature type="compositionally biased region" description="Basic and acidic residues" evidence="1">
    <location>
        <begin position="425"/>
        <end position="438"/>
    </location>
</feature>
<feature type="compositionally biased region" description="Basic and acidic residues" evidence="1">
    <location>
        <begin position="283"/>
        <end position="292"/>
    </location>
</feature>
<dbReference type="EMBL" id="CAJOBS010000120">
    <property type="protein sequence ID" value="CAF4500985.1"/>
    <property type="molecule type" value="Genomic_DNA"/>
</dbReference>
<feature type="compositionally biased region" description="Polar residues" evidence="1">
    <location>
        <begin position="151"/>
        <end position="166"/>
    </location>
</feature>
<feature type="region of interest" description="Disordered" evidence="1">
    <location>
        <begin position="413"/>
        <end position="549"/>
    </location>
</feature>
<feature type="compositionally biased region" description="Acidic residues" evidence="1">
    <location>
        <begin position="661"/>
        <end position="695"/>
    </location>
</feature>
<sequence length="814" mass="91527">MFPPGAFNQANIAFPFPGQQLPGSLYRSQYGGVTGFTPQMVPNFQQIQQDYQQAASIRGQSLPAAGRPYPPPTGPYTPGPPPSSSSRRHKHSQHPPPAPSQHYEQRSSHGSKSKKHHKRRSVSPIGAAEQALYSDHGEEHREQAEEKQVRSRTQSPAPLNHPTQEGTSDHEHQTVESTNDDVIQGGVARSEEAQANVENVKQKSSSKKKKHHRRDHHDNYNAAQLPEGTTLDNNPNNLFQQPYQPQQYSQQPTHFGEYHNELPPQLKVHRQPLYAGYTQAYEESIRRGDISRKQAKRSTRLPPEVKQQLFPHEDDHKNQAPPPVQQHQQQQSYPFGPTPGYPQQPFGGVRPPFNPYPSYGPPAIQPNYYGSNPGSGPYTALQPWSSQGAASGSNEREVQHLLHRIRSLEGELQKLQRKLHKAKLNKKEAGGEKDEESRSHRRSKRDTTGSPRQTPVIVELNNATGEAIRDTPSKKHRNRTSSNHSSHHEQQNVEQDSTGIMHSTENIIGQDQRTNDTREVSQLHTNRTTTETEIKSLPAKPTREETAAQLAHAAVAHLNNRQGFVGGSAQQHVSGPPPPPPAPQIGRSQLPNQQQQYIYQPGVLPPQGQQNLGPRPRLPPGTGNVVYQGDPYQQQQQIINPNQRNMANQNYNQSNNNELFGNDDNDDADADDDDDEEEEEEEDDDDDDDDDDVDNDERRQQLEQSRSAEKILDAFERFYVTRGKSSATPMKVKYIPEDNNSNQPRLNHQQLNTNNNNNNNRYCSSSRQSHSSSSSSSESIYSNSPSISRHSIYDNTHRKSVNKIKCILHLPSQI</sequence>
<feature type="compositionally biased region" description="Basic residues" evidence="1">
    <location>
        <begin position="415"/>
        <end position="424"/>
    </location>
</feature>
<feature type="region of interest" description="Disordered" evidence="1">
    <location>
        <begin position="44"/>
        <end position="263"/>
    </location>
</feature>
<feature type="compositionally biased region" description="Polar residues" evidence="1">
    <location>
        <begin position="382"/>
        <end position="393"/>
    </location>
</feature>
<dbReference type="Proteomes" id="UP000663865">
    <property type="component" value="Unassembled WGS sequence"/>
</dbReference>
<dbReference type="EMBL" id="CAJNYU010003513">
    <property type="protein sequence ID" value="CAF3679125.1"/>
    <property type="molecule type" value="Genomic_DNA"/>
</dbReference>
<feature type="region of interest" description="Disordered" evidence="1">
    <location>
        <begin position="283"/>
        <end position="398"/>
    </location>
</feature>
<evidence type="ECO:0000313" key="7">
    <source>
        <dbReference type="EMBL" id="CAF4500985.1"/>
    </source>
</evidence>
<feature type="compositionally biased region" description="Basic residues" evidence="1">
    <location>
        <begin position="204"/>
        <end position="215"/>
    </location>
</feature>
<feature type="compositionally biased region" description="Polar residues" evidence="1">
    <location>
        <begin position="738"/>
        <end position="751"/>
    </location>
</feature>
<accession>A0A818PSB1</accession>
<feature type="region of interest" description="Disordered" evidence="1">
    <location>
        <begin position="646"/>
        <end position="707"/>
    </location>
</feature>
<dbReference type="Proteomes" id="UP000663872">
    <property type="component" value="Unassembled WGS sequence"/>
</dbReference>
<feature type="compositionally biased region" description="Low complexity" evidence="1">
    <location>
        <begin position="646"/>
        <end position="657"/>
    </location>
</feature>
<feature type="region of interest" description="Disordered" evidence="1">
    <location>
        <begin position="730"/>
        <end position="794"/>
    </location>
</feature>
<feature type="compositionally biased region" description="Polar residues" evidence="1">
    <location>
        <begin position="492"/>
        <end position="512"/>
    </location>
</feature>
<dbReference type="EMBL" id="CAJOBQ010001340">
    <property type="protein sequence ID" value="CAF4478812.1"/>
    <property type="molecule type" value="Genomic_DNA"/>
</dbReference>
<feature type="region of interest" description="Disordered" evidence="1">
    <location>
        <begin position="566"/>
        <end position="588"/>
    </location>
</feature>
<dbReference type="EMBL" id="CAJNXB010000041">
    <property type="protein sequence ID" value="CAF2998759.1"/>
    <property type="molecule type" value="Genomic_DNA"/>
</dbReference>
<evidence type="ECO:0000313" key="5">
    <source>
        <dbReference type="EMBL" id="CAF3679125.1"/>
    </source>
</evidence>
<proteinExistence type="predicted"/>
<protein>
    <submittedName>
        <fullName evidence="4">Uncharacterized protein</fullName>
    </submittedName>
</protein>
<evidence type="ECO:0000313" key="4">
    <source>
        <dbReference type="EMBL" id="CAF3628465.1"/>
    </source>
</evidence>
<dbReference type="Proteomes" id="UP000663838">
    <property type="component" value="Unassembled WGS sequence"/>
</dbReference>
<dbReference type="Proteomes" id="UP000663848">
    <property type="component" value="Unassembled WGS sequence"/>
</dbReference>
<organism evidence="4 9">
    <name type="scientific">Rotaria socialis</name>
    <dbReference type="NCBI Taxonomy" id="392032"/>
    <lineage>
        <taxon>Eukaryota</taxon>
        <taxon>Metazoa</taxon>
        <taxon>Spiralia</taxon>
        <taxon>Gnathifera</taxon>
        <taxon>Rotifera</taxon>
        <taxon>Eurotatoria</taxon>
        <taxon>Bdelloidea</taxon>
        <taxon>Philodinida</taxon>
        <taxon>Philodinidae</taxon>
        <taxon>Rotaria</taxon>
    </lineage>
</organism>
<reference evidence="4" key="1">
    <citation type="submission" date="2021-02" db="EMBL/GenBank/DDBJ databases">
        <authorList>
            <person name="Nowell W R."/>
        </authorList>
    </citation>
    <scope>NUCLEOTIDE SEQUENCE</scope>
</reference>
<feature type="compositionally biased region" description="Basic and acidic residues" evidence="1">
    <location>
        <begin position="135"/>
        <end position="149"/>
    </location>
</feature>
<dbReference type="Proteomes" id="UP000663825">
    <property type="component" value="Unassembled WGS sequence"/>
</dbReference>
<feature type="compositionally biased region" description="Pro residues" evidence="1">
    <location>
        <begin position="352"/>
        <end position="364"/>
    </location>
</feature>
<gene>
    <name evidence="5" type="ORF">FME351_LOCUS26249</name>
    <name evidence="4" type="ORF">GRG538_LOCUS24041</name>
    <name evidence="3" type="ORF">KIK155_LOCUS8074</name>
    <name evidence="8" type="ORF">QYT958_LOCUS15172</name>
    <name evidence="2" type="ORF">TIS948_LOCUS1352</name>
    <name evidence="7" type="ORF">TOA249_LOCUS3428</name>
    <name evidence="6" type="ORF">TSG867_LOCUS19301</name>
</gene>
<dbReference type="Proteomes" id="UP000663869">
    <property type="component" value="Unassembled WGS sequence"/>
</dbReference>
<feature type="compositionally biased region" description="Low complexity" evidence="1">
    <location>
        <begin position="233"/>
        <end position="252"/>
    </location>
</feature>
<evidence type="ECO:0000313" key="9">
    <source>
        <dbReference type="Proteomes" id="UP000663872"/>
    </source>
</evidence>
<evidence type="ECO:0000256" key="1">
    <source>
        <dbReference type="SAM" id="MobiDB-lite"/>
    </source>
</evidence>
<evidence type="ECO:0000313" key="2">
    <source>
        <dbReference type="EMBL" id="CAF2998759.1"/>
    </source>
</evidence>
<feature type="compositionally biased region" description="Basic and acidic residues" evidence="1">
    <location>
        <begin position="696"/>
        <end position="707"/>
    </location>
</feature>
<dbReference type="AlphaFoldDB" id="A0A818PSB1"/>
<feature type="compositionally biased region" description="Low complexity" evidence="1">
    <location>
        <begin position="752"/>
        <end position="790"/>
    </location>
</feature>
<evidence type="ECO:0000313" key="8">
    <source>
        <dbReference type="EMBL" id="CAF4655971.1"/>
    </source>
</evidence>
<feature type="region of interest" description="Disordered" evidence="1">
    <location>
        <begin position="602"/>
        <end position="628"/>
    </location>
</feature>